<keyword evidence="2 4" id="KW-0378">Hydrolase</keyword>
<evidence type="ECO:0000256" key="1">
    <source>
        <dbReference type="ARBA" id="ARBA00007401"/>
    </source>
</evidence>
<protein>
    <submittedName>
        <fullName evidence="8">Glycoside hydrolase family 2 protein</fullName>
    </submittedName>
</protein>
<evidence type="ECO:0000313" key="8">
    <source>
        <dbReference type="EMBL" id="MCW7552043.1"/>
    </source>
</evidence>
<dbReference type="InterPro" id="IPR006102">
    <property type="entry name" value="Ig-like_GH2"/>
</dbReference>
<keyword evidence="3 4" id="KW-0326">Glycosidase</keyword>
<dbReference type="InterPro" id="IPR036156">
    <property type="entry name" value="Beta-gal/glucu_dom_sf"/>
</dbReference>
<dbReference type="InterPro" id="IPR013783">
    <property type="entry name" value="Ig-like_fold"/>
</dbReference>
<evidence type="ECO:0000256" key="2">
    <source>
        <dbReference type="ARBA" id="ARBA00022801"/>
    </source>
</evidence>
<dbReference type="SUPFAM" id="SSF49303">
    <property type="entry name" value="beta-Galactosidase/glucuronidase domain"/>
    <property type="match status" value="1"/>
</dbReference>
<dbReference type="PANTHER" id="PTHR42732">
    <property type="entry name" value="BETA-GALACTOSIDASE"/>
    <property type="match status" value="1"/>
</dbReference>
<dbReference type="Gene3D" id="2.60.40.10">
    <property type="entry name" value="Immunoglobulins"/>
    <property type="match status" value="1"/>
</dbReference>
<dbReference type="InterPro" id="IPR006101">
    <property type="entry name" value="Glyco_hydro_2"/>
</dbReference>
<dbReference type="InterPro" id="IPR006103">
    <property type="entry name" value="Glyco_hydro_2_cat"/>
</dbReference>
<evidence type="ECO:0000259" key="5">
    <source>
        <dbReference type="Pfam" id="PF00703"/>
    </source>
</evidence>
<dbReference type="Proteomes" id="UP001209854">
    <property type="component" value="Unassembled WGS sequence"/>
</dbReference>
<dbReference type="Gene3D" id="2.60.120.260">
    <property type="entry name" value="Galactose-binding domain-like"/>
    <property type="match status" value="1"/>
</dbReference>
<evidence type="ECO:0000259" key="7">
    <source>
        <dbReference type="Pfam" id="PF02837"/>
    </source>
</evidence>
<comment type="caution">
    <text evidence="8">The sequence shown here is derived from an EMBL/GenBank/DDBJ whole genome shotgun (WGS) entry which is preliminary data.</text>
</comment>
<gene>
    <name evidence="8" type="ORF">NX722_05175</name>
</gene>
<dbReference type="RefSeq" id="WP_262567024.1">
    <property type="nucleotide sequence ID" value="NZ_JAPFCC010000001.1"/>
</dbReference>
<dbReference type="InterPro" id="IPR008979">
    <property type="entry name" value="Galactose-bd-like_sf"/>
</dbReference>
<dbReference type="PRINTS" id="PR00132">
    <property type="entry name" value="GLHYDRLASE2"/>
</dbReference>
<dbReference type="PROSITE" id="PS00608">
    <property type="entry name" value="GLYCOSYL_HYDROL_F2_2"/>
    <property type="match status" value="1"/>
</dbReference>
<evidence type="ECO:0000256" key="3">
    <source>
        <dbReference type="ARBA" id="ARBA00023295"/>
    </source>
</evidence>
<dbReference type="EMBL" id="JAPFCC010000001">
    <property type="protein sequence ID" value="MCW7552043.1"/>
    <property type="molecule type" value="Genomic_DNA"/>
</dbReference>
<dbReference type="SUPFAM" id="SSF49785">
    <property type="entry name" value="Galactose-binding domain-like"/>
    <property type="match status" value="1"/>
</dbReference>
<evidence type="ECO:0000256" key="4">
    <source>
        <dbReference type="RuleBase" id="RU361154"/>
    </source>
</evidence>
<dbReference type="InterPro" id="IPR023230">
    <property type="entry name" value="Glyco_hydro_2_CS"/>
</dbReference>
<evidence type="ECO:0000259" key="6">
    <source>
        <dbReference type="Pfam" id="PF02836"/>
    </source>
</evidence>
<dbReference type="InterPro" id="IPR023232">
    <property type="entry name" value="Glyco_hydro_2_AS"/>
</dbReference>
<proteinExistence type="inferred from homology"/>
<feature type="domain" description="Glycoside hydrolase family 2 immunoglobulin-like beta-sandwich" evidence="5">
    <location>
        <begin position="181"/>
        <end position="283"/>
    </location>
</feature>
<dbReference type="Pfam" id="PF02837">
    <property type="entry name" value="Glyco_hydro_2_N"/>
    <property type="match status" value="1"/>
</dbReference>
<accession>A0ABT3MSG5</accession>
<sequence length="827" mass="93500">MRKDVHLNFGWQFLADVEESSIGLIDWANEAHVVDIPHTVKELPCNNFDERSYQYLSAYRKTLEPSLFTGVSHARLRFEGVMVSCKVFVNQTLVAHNVSGYLPFEVDILPYVHPDEPSELVVLVDSGENPEIPPFGHVVDFLAFGGIYREVCLTMLDHVYVKNARIVTELHHPKPGSDRLSATSAKVHADLYLNHSGTPGQEITLDLQVNDQNGNTIHQETFIRTLSDAPEEVCSHTLNINHSKVEYWCPDQPTLYTLVIRLSDNERADSELLDTVALRFGFRTVAFRPDGFYLNGERVKLIGLNRHQSYPFVGYAMPESAQTRDAELVKFELGCNCVRSAHYPPSPHFLNRCDEIGLLVFNEIPGWQHIGKDPVWQQRTLDNVRGMIERDWNHPSVFIWGVRINESTDCHELYKATNALAKRLDPGRPTGGVRCIANSELLEDVYTFNDFSHTGRNAPLQQRQQVAGAKVPYLITEHCGHMFPTKTSDTQSRLLEHALRHARVINKALSSHEYSGAIGWGMADYNTHEDFGSGDRICYHGVLDMFREPKYAAAVYASQQDRHPVMELAGNMKNGDYDGAQFGALWVFTNCDSIRLYKNDQYLQTFYPDSQGFPHLLHPPVILDDFIGDQIARHESFSSRDSESIRQLFSAINRKGLDGLNLWEKARMLWLLRKNGLSIQDGIGLFAKYIGNWGDASASYRLEGYRNGQCVIRKTRGKSRQTMLEVKADNVCLTHRHTYDVTRVSIRCLDEDEMVRQYASDPVQIEVSDGLLLIGPALRSLSAGQTAFWVRTTGVSGQKTVTVTSARFKAQTITLQVQCHNPTLLSA</sequence>
<dbReference type="Gene3D" id="3.20.20.80">
    <property type="entry name" value="Glycosidases"/>
    <property type="match status" value="1"/>
</dbReference>
<evidence type="ECO:0000313" key="9">
    <source>
        <dbReference type="Proteomes" id="UP001209854"/>
    </source>
</evidence>
<dbReference type="GO" id="GO:0016787">
    <property type="term" value="F:hydrolase activity"/>
    <property type="evidence" value="ECO:0007669"/>
    <property type="project" value="UniProtKB-KW"/>
</dbReference>
<dbReference type="InterPro" id="IPR006104">
    <property type="entry name" value="Glyco_hydro_2_N"/>
</dbReference>
<keyword evidence="9" id="KW-1185">Reference proteome</keyword>
<dbReference type="Pfam" id="PF00703">
    <property type="entry name" value="Glyco_hydro_2"/>
    <property type="match status" value="1"/>
</dbReference>
<dbReference type="InterPro" id="IPR017853">
    <property type="entry name" value="GH"/>
</dbReference>
<organism evidence="8 9">
    <name type="scientific">Endozoicomonas gorgoniicola</name>
    <dbReference type="NCBI Taxonomy" id="1234144"/>
    <lineage>
        <taxon>Bacteria</taxon>
        <taxon>Pseudomonadati</taxon>
        <taxon>Pseudomonadota</taxon>
        <taxon>Gammaproteobacteria</taxon>
        <taxon>Oceanospirillales</taxon>
        <taxon>Endozoicomonadaceae</taxon>
        <taxon>Endozoicomonas</taxon>
    </lineage>
</organism>
<dbReference type="InterPro" id="IPR051913">
    <property type="entry name" value="GH2_Domain-Containing"/>
</dbReference>
<feature type="domain" description="Glycoside hydrolase family 2 catalytic" evidence="6">
    <location>
        <begin position="287"/>
        <end position="556"/>
    </location>
</feature>
<comment type="similarity">
    <text evidence="1 4">Belongs to the glycosyl hydrolase 2 family.</text>
</comment>
<dbReference type="PROSITE" id="PS00719">
    <property type="entry name" value="GLYCOSYL_HYDROL_F2_1"/>
    <property type="match status" value="1"/>
</dbReference>
<name>A0ABT3MSG5_9GAMM</name>
<reference evidence="8 9" key="1">
    <citation type="submission" date="2022-10" db="EMBL/GenBank/DDBJ databases">
        <title>High-quality genome sequences of two octocoral-associated bacteria, Endozoicomonas euniceicola EF212 and Endozoicomonas gorgoniicola PS125.</title>
        <authorList>
            <person name="Chiou Y.-J."/>
            <person name="Chen Y.-H."/>
        </authorList>
    </citation>
    <scope>NUCLEOTIDE SEQUENCE [LARGE SCALE GENOMIC DNA]</scope>
    <source>
        <strain evidence="8 9">PS125</strain>
    </source>
</reference>
<feature type="domain" description="Glycosyl hydrolases family 2 sugar binding" evidence="7">
    <location>
        <begin position="46"/>
        <end position="154"/>
    </location>
</feature>
<dbReference type="Pfam" id="PF02836">
    <property type="entry name" value="Glyco_hydro_2_C"/>
    <property type="match status" value="1"/>
</dbReference>
<dbReference type="PANTHER" id="PTHR42732:SF1">
    <property type="entry name" value="BETA-MANNOSIDASE"/>
    <property type="match status" value="1"/>
</dbReference>
<dbReference type="SUPFAM" id="SSF51445">
    <property type="entry name" value="(Trans)glycosidases"/>
    <property type="match status" value="1"/>
</dbReference>